<dbReference type="Proteomes" id="UP000188268">
    <property type="component" value="Unassembled WGS sequence"/>
</dbReference>
<dbReference type="EMBL" id="AWWV01007329">
    <property type="protein sequence ID" value="OMO96896.1"/>
    <property type="molecule type" value="Genomic_DNA"/>
</dbReference>
<organism evidence="1 2">
    <name type="scientific">Corchorus capsularis</name>
    <name type="common">Jute</name>
    <dbReference type="NCBI Taxonomy" id="210143"/>
    <lineage>
        <taxon>Eukaryota</taxon>
        <taxon>Viridiplantae</taxon>
        <taxon>Streptophyta</taxon>
        <taxon>Embryophyta</taxon>
        <taxon>Tracheophyta</taxon>
        <taxon>Spermatophyta</taxon>
        <taxon>Magnoliopsida</taxon>
        <taxon>eudicotyledons</taxon>
        <taxon>Gunneridae</taxon>
        <taxon>Pentapetalae</taxon>
        <taxon>rosids</taxon>
        <taxon>malvids</taxon>
        <taxon>Malvales</taxon>
        <taxon>Malvaceae</taxon>
        <taxon>Grewioideae</taxon>
        <taxon>Apeibeae</taxon>
        <taxon>Corchorus</taxon>
    </lineage>
</organism>
<proteinExistence type="predicted"/>
<protein>
    <submittedName>
        <fullName evidence="1">Uncharacterized protein</fullName>
    </submittedName>
</protein>
<evidence type="ECO:0000313" key="2">
    <source>
        <dbReference type="Proteomes" id="UP000188268"/>
    </source>
</evidence>
<accession>A0A1R3JPX8</accession>
<evidence type="ECO:0000313" key="1">
    <source>
        <dbReference type="EMBL" id="OMO96896.1"/>
    </source>
</evidence>
<sequence>MEGRCKKINEVHCPSTKVARRRSSV</sequence>
<comment type="caution">
    <text evidence="1">The sequence shown here is derived from an EMBL/GenBank/DDBJ whole genome shotgun (WGS) entry which is preliminary data.</text>
</comment>
<dbReference type="Gramene" id="OMO96896">
    <property type="protein sequence ID" value="OMO96896"/>
    <property type="gene ID" value="CCACVL1_04749"/>
</dbReference>
<keyword evidence="2" id="KW-1185">Reference proteome</keyword>
<gene>
    <name evidence="1" type="ORF">CCACVL1_04749</name>
</gene>
<name>A0A1R3JPX8_COCAP</name>
<dbReference type="AlphaFoldDB" id="A0A1R3JPX8"/>
<reference evidence="1 2" key="1">
    <citation type="submission" date="2013-09" db="EMBL/GenBank/DDBJ databases">
        <title>Corchorus capsularis genome sequencing.</title>
        <authorList>
            <person name="Alam M."/>
            <person name="Haque M.S."/>
            <person name="Islam M.S."/>
            <person name="Emdad E.M."/>
            <person name="Islam M.M."/>
            <person name="Ahmed B."/>
            <person name="Halim A."/>
            <person name="Hossen Q.M.M."/>
            <person name="Hossain M.Z."/>
            <person name="Ahmed R."/>
            <person name="Khan M.M."/>
            <person name="Islam R."/>
            <person name="Rashid M.M."/>
            <person name="Khan S.A."/>
            <person name="Rahman M.S."/>
            <person name="Alam M."/>
        </authorList>
    </citation>
    <scope>NUCLEOTIDE SEQUENCE [LARGE SCALE GENOMIC DNA]</scope>
    <source>
        <strain evidence="2">cv. CVL-1</strain>
        <tissue evidence="1">Whole seedling</tissue>
    </source>
</reference>